<reference evidence="1" key="1">
    <citation type="submission" date="2019-02" db="EMBL/GenBank/DDBJ databases">
        <authorList>
            <person name="Gruber-Vodicka R. H."/>
            <person name="Seah K. B. B."/>
        </authorList>
    </citation>
    <scope>NUCLEOTIDE SEQUENCE</scope>
    <source>
        <strain evidence="1">BECK_BZ123</strain>
    </source>
</reference>
<evidence type="ECO:0000313" key="1">
    <source>
        <dbReference type="EMBL" id="VFK50207.1"/>
    </source>
</evidence>
<name>A0A450Z8T8_9GAMM</name>
<proteinExistence type="predicted"/>
<dbReference type="AlphaFoldDB" id="A0A450Z8T8"/>
<organism evidence="1">
    <name type="scientific">Candidatus Kentrum sp. TC</name>
    <dbReference type="NCBI Taxonomy" id="2126339"/>
    <lineage>
        <taxon>Bacteria</taxon>
        <taxon>Pseudomonadati</taxon>
        <taxon>Pseudomonadota</taxon>
        <taxon>Gammaproteobacteria</taxon>
        <taxon>Candidatus Kentrum</taxon>
    </lineage>
</organism>
<gene>
    <name evidence="1" type="ORF">BECKTC1821D_GA0114238_10943</name>
</gene>
<dbReference type="EMBL" id="CAADFS010000094">
    <property type="protein sequence ID" value="VFK50207.1"/>
    <property type="molecule type" value="Genomic_DNA"/>
</dbReference>
<protein>
    <submittedName>
        <fullName evidence="1">Uncharacterized protein</fullName>
    </submittedName>
</protein>
<sequence>MLFIILPVSFNSVASETIKLLDELLDSYMGKDIMFLVKRIGLPSGSYEIYDKVVYVWRTHNNGNFCEIKIVMSPEKTILFGDVVGYYANCLLFLNDLVEEK</sequence>
<accession>A0A450Z8T8</accession>